<feature type="domain" description="Fatty acyl-CoA reductase C-terminal" evidence="5">
    <location>
        <begin position="395"/>
        <end position="469"/>
    </location>
</feature>
<name>A0A8T0FFC6_ARGBR</name>
<feature type="transmembrane region" description="Helical" evidence="4">
    <location>
        <begin position="503"/>
        <end position="524"/>
    </location>
</feature>
<dbReference type="InterPro" id="IPR026055">
    <property type="entry name" value="FAR"/>
</dbReference>
<sequence>MLGLSAEGDHLPRVADYYHNKSIFITGASGFVGSVLLETLLRCCPGIKAIYILLRSKKNVTPEVRIQQIFSKKIFDIIKEENQEQLNKVHVISGDITLPNLGMSEEDTSLLLEEVSMVFHCAANLSFTRPMKYMFLNVVLSLNCVIELCRRMKKFEALVFTSTAYTNCNHLNRVLKEDVYRLPFRAEKFLDAFKNEDDDILDELVAQCKPDWPNNYTFCKCVAENLIMDTASDLPIVIMRPSIIVGIEELKSQLLKTLYFTVVTSVYFLIMLEITQSKGYQEDSSGISALTVWVGKGFLKVLHADPNSKMDLVPVDIVSNALVLSACYVGSQRCSSPVIFNCTSTEKFNIKISEYAEIFRQLFSKYPVPQAFADGVKCECFPNKYVFYIARIYHHYLPATAIDVMRSFFGKKPRVYSSYRFFDQVMNVLHFFMSHTFYFDKTNLERLNKLIHPEDRKNLELDFEGSTLQDLAFNYPTSSPFYDWKIDTNTPSERQKIKYRRHLAIIFIKAVFLIILCAFISWIFSKIIG</sequence>
<proteinExistence type="inferred from homology"/>
<dbReference type="InterPro" id="IPR033640">
    <property type="entry name" value="FAR_C"/>
</dbReference>
<dbReference type="Proteomes" id="UP000807504">
    <property type="component" value="Unassembled WGS sequence"/>
</dbReference>
<protein>
    <recommendedName>
        <fullName evidence="4">Fatty acyl-CoA reductase</fullName>
        <ecNumber evidence="4">1.2.1.84</ecNumber>
    </recommendedName>
</protein>
<comment type="caution">
    <text evidence="7">The sequence shown here is derived from an EMBL/GenBank/DDBJ whole genome shotgun (WGS) entry which is preliminary data.</text>
</comment>
<comment type="catalytic activity">
    <reaction evidence="4">
        <text>a long-chain fatty acyl-CoA + 2 NADPH + 2 H(+) = a long-chain primary fatty alcohol + 2 NADP(+) + CoA</text>
        <dbReference type="Rhea" id="RHEA:52716"/>
        <dbReference type="ChEBI" id="CHEBI:15378"/>
        <dbReference type="ChEBI" id="CHEBI:57287"/>
        <dbReference type="ChEBI" id="CHEBI:57783"/>
        <dbReference type="ChEBI" id="CHEBI:58349"/>
        <dbReference type="ChEBI" id="CHEBI:77396"/>
        <dbReference type="ChEBI" id="CHEBI:83139"/>
        <dbReference type="EC" id="1.2.1.84"/>
    </reaction>
</comment>
<reference evidence="7" key="1">
    <citation type="journal article" date="2020" name="bioRxiv">
        <title>Chromosome-level reference genome of the European wasp spider Argiope bruennichi: a resource for studies on range expansion and evolutionary adaptation.</title>
        <authorList>
            <person name="Sheffer M.M."/>
            <person name="Hoppe A."/>
            <person name="Krehenwinkel H."/>
            <person name="Uhl G."/>
            <person name="Kuss A.W."/>
            <person name="Jensen L."/>
            <person name="Jensen C."/>
            <person name="Gillespie R.G."/>
            <person name="Hoff K.J."/>
            <person name="Prost S."/>
        </authorList>
    </citation>
    <scope>NUCLEOTIDE SEQUENCE</scope>
</reference>
<reference evidence="7" key="2">
    <citation type="submission" date="2020-06" db="EMBL/GenBank/DDBJ databases">
        <authorList>
            <person name="Sheffer M."/>
        </authorList>
    </citation>
    <scope>NUCLEOTIDE SEQUENCE</scope>
</reference>
<dbReference type="InterPro" id="IPR013120">
    <property type="entry name" value="FAR_NAD-bd"/>
</dbReference>
<evidence type="ECO:0000259" key="6">
    <source>
        <dbReference type="Pfam" id="PF07993"/>
    </source>
</evidence>
<dbReference type="Pfam" id="PF07993">
    <property type="entry name" value="NAD_binding_4"/>
    <property type="match status" value="1"/>
</dbReference>
<evidence type="ECO:0000313" key="7">
    <source>
        <dbReference type="EMBL" id="KAF8787970.1"/>
    </source>
</evidence>
<dbReference type="AlphaFoldDB" id="A0A8T0FFC6"/>
<dbReference type="EC" id="1.2.1.84" evidence="4"/>
<dbReference type="SUPFAM" id="SSF51735">
    <property type="entry name" value="NAD(P)-binding Rossmann-fold domains"/>
    <property type="match status" value="1"/>
</dbReference>
<dbReference type="GO" id="GO:0080019">
    <property type="term" value="F:alcohol-forming very long-chain fatty acyl-CoA reductase activity"/>
    <property type="evidence" value="ECO:0007669"/>
    <property type="project" value="InterPro"/>
</dbReference>
<organism evidence="7 8">
    <name type="scientific">Argiope bruennichi</name>
    <name type="common">Wasp spider</name>
    <name type="synonym">Aranea bruennichi</name>
    <dbReference type="NCBI Taxonomy" id="94029"/>
    <lineage>
        <taxon>Eukaryota</taxon>
        <taxon>Metazoa</taxon>
        <taxon>Ecdysozoa</taxon>
        <taxon>Arthropoda</taxon>
        <taxon>Chelicerata</taxon>
        <taxon>Arachnida</taxon>
        <taxon>Araneae</taxon>
        <taxon>Araneomorphae</taxon>
        <taxon>Entelegynae</taxon>
        <taxon>Araneoidea</taxon>
        <taxon>Araneidae</taxon>
        <taxon>Argiope</taxon>
    </lineage>
</organism>
<dbReference type="GO" id="GO:0035336">
    <property type="term" value="P:long-chain fatty-acyl-CoA metabolic process"/>
    <property type="evidence" value="ECO:0007669"/>
    <property type="project" value="TreeGrafter"/>
</dbReference>
<comment type="function">
    <text evidence="4">Catalyzes the reduction of fatty acyl-CoA to fatty alcohols.</text>
</comment>
<dbReference type="PANTHER" id="PTHR11011:SF45">
    <property type="entry name" value="FATTY ACYL-COA REDUCTASE CG8306-RELATED"/>
    <property type="match status" value="1"/>
</dbReference>
<dbReference type="GO" id="GO:0005777">
    <property type="term" value="C:peroxisome"/>
    <property type="evidence" value="ECO:0007669"/>
    <property type="project" value="TreeGrafter"/>
</dbReference>
<dbReference type="GO" id="GO:0102965">
    <property type="term" value="F:alcohol-forming long-chain fatty acyl-CoA reductase activity"/>
    <property type="evidence" value="ECO:0007669"/>
    <property type="project" value="UniProtKB-EC"/>
</dbReference>
<dbReference type="CDD" id="cd09071">
    <property type="entry name" value="FAR_C"/>
    <property type="match status" value="1"/>
</dbReference>
<dbReference type="Pfam" id="PF03015">
    <property type="entry name" value="Sterile"/>
    <property type="match status" value="1"/>
</dbReference>
<feature type="domain" description="Thioester reductase (TE)" evidence="6">
    <location>
        <begin position="25"/>
        <end position="321"/>
    </location>
</feature>
<dbReference type="PANTHER" id="PTHR11011">
    <property type="entry name" value="MALE STERILITY PROTEIN 2-RELATED"/>
    <property type="match status" value="1"/>
</dbReference>
<dbReference type="InterPro" id="IPR036291">
    <property type="entry name" value="NAD(P)-bd_dom_sf"/>
</dbReference>
<keyword evidence="2 4" id="KW-0444">Lipid biosynthesis</keyword>
<dbReference type="EMBL" id="JABXBU010000015">
    <property type="protein sequence ID" value="KAF8787970.1"/>
    <property type="molecule type" value="Genomic_DNA"/>
</dbReference>
<keyword evidence="8" id="KW-1185">Reference proteome</keyword>
<evidence type="ECO:0000256" key="3">
    <source>
        <dbReference type="ARBA" id="ARBA00023098"/>
    </source>
</evidence>
<evidence type="ECO:0000259" key="5">
    <source>
        <dbReference type="Pfam" id="PF03015"/>
    </source>
</evidence>
<keyword evidence="3 4" id="KW-0443">Lipid metabolism</keyword>
<comment type="similarity">
    <text evidence="1 4">Belongs to the fatty acyl-CoA reductase family.</text>
</comment>
<dbReference type="Gene3D" id="3.40.50.720">
    <property type="entry name" value="NAD(P)-binding Rossmann-like Domain"/>
    <property type="match status" value="1"/>
</dbReference>
<evidence type="ECO:0000256" key="1">
    <source>
        <dbReference type="ARBA" id="ARBA00005928"/>
    </source>
</evidence>
<evidence type="ECO:0000256" key="4">
    <source>
        <dbReference type="RuleBase" id="RU363097"/>
    </source>
</evidence>
<evidence type="ECO:0000256" key="2">
    <source>
        <dbReference type="ARBA" id="ARBA00022516"/>
    </source>
</evidence>
<dbReference type="CDD" id="cd05236">
    <property type="entry name" value="FAR-N_SDR_e"/>
    <property type="match status" value="1"/>
</dbReference>
<keyword evidence="4" id="KW-0560">Oxidoreductase</keyword>
<evidence type="ECO:0000313" key="8">
    <source>
        <dbReference type="Proteomes" id="UP000807504"/>
    </source>
</evidence>
<keyword evidence="4" id="KW-0521">NADP</keyword>
<keyword evidence="4" id="KW-0472">Membrane</keyword>
<keyword evidence="4" id="KW-1133">Transmembrane helix</keyword>
<accession>A0A8T0FFC6</accession>
<gene>
    <name evidence="7" type="ORF">HNY73_009513</name>
</gene>
<keyword evidence="4" id="KW-0812">Transmembrane</keyword>